<dbReference type="InterPro" id="IPR027381">
    <property type="entry name" value="LytR/CpsA/Psr_C"/>
</dbReference>
<accession>A0ABR8Q2X2</accession>
<gene>
    <name evidence="6" type="ORF">H9660_06435</name>
</gene>
<evidence type="ECO:0000256" key="1">
    <source>
        <dbReference type="ARBA" id="ARBA00006068"/>
    </source>
</evidence>
<dbReference type="Gene3D" id="3.30.70.2390">
    <property type="match status" value="1"/>
</dbReference>
<dbReference type="Pfam" id="PF13399">
    <property type="entry name" value="LytR_C"/>
    <property type="match status" value="1"/>
</dbReference>
<dbReference type="InterPro" id="IPR050922">
    <property type="entry name" value="LytR/CpsA/Psr_CW_biosynth"/>
</dbReference>
<feature type="compositionally biased region" description="Basic and acidic residues" evidence="2">
    <location>
        <begin position="1"/>
        <end position="10"/>
    </location>
</feature>
<evidence type="ECO:0000256" key="3">
    <source>
        <dbReference type="SAM" id="Phobius"/>
    </source>
</evidence>
<keyword evidence="7" id="KW-1185">Reference proteome</keyword>
<feature type="transmembrane region" description="Helical" evidence="3">
    <location>
        <begin position="41"/>
        <end position="61"/>
    </location>
</feature>
<comment type="similarity">
    <text evidence="1">Belongs to the LytR/CpsA/Psr (LCP) family.</text>
</comment>
<dbReference type="PANTHER" id="PTHR33392">
    <property type="entry name" value="POLYISOPRENYL-TEICHOIC ACID--PEPTIDOGLYCAN TEICHOIC ACID TRANSFERASE TAGU"/>
    <property type="match status" value="1"/>
</dbReference>
<dbReference type="Proteomes" id="UP000640335">
    <property type="component" value="Unassembled WGS sequence"/>
</dbReference>
<sequence>MGNIREDLQNRGKRRPLTKEEMIKRRKAIEAKRRKRRRKRIFVSIISIILITVFGSAFYAYSFISGLKTNKLGSGNPPASSSDPINILVLGMDVGDTDNQQNKSIRRSDTIMVFNYNPSTKKVHLVSIPRDTLIEVDAYLDTGEYQRYWKINAAYALGGEEEVTKHVESLLNISINYIVEIDYNAFRSIVDALGGVEMTIEQDMFYDDEAQDLHINFKAGETVHLDGKKAEEFFRWRQNNDGTGLANGDLDRIKNQQLFISKLVDKALSPSIVFKVPDILNAISENVDTNIPAKNLVSLGMKMLRLKSTDIIMTTLQGDPEDIYGQSFLVAEREDNIDLIHALNTANSSIANKITTVDRANLKLLVLNGTKIDGLASNARDTLKSLGYTNIEVGNSDIAVSKSVIQTENKDLKELLKNDIEIEKFEKISKSEYKDYDAVIIVGEDYNLFNNR</sequence>
<dbReference type="Gene3D" id="3.40.630.190">
    <property type="entry name" value="LCP protein"/>
    <property type="match status" value="1"/>
</dbReference>
<keyword evidence="3" id="KW-0472">Membrane</keyword>
<keyword evidence="3" id="KW-0812">Transmembrane</keyword>
<dbReference type="EMBL" id="JACSQZ010000016">
    <property type="protein sequence ID" value="MBD7914779.1"/>
    <property type="molecule type" value="Genomic_DNA"/>
</dbReference>
<name>A0ABR8Q2X2_9CLOT</name>
<evidence type="ECO:0000259" key="4">
    <source>
        <dbReference type="Pfam" id="PF03816"/>
    </source>
</evidence>
<evidence type="ECO:0000313" key="7">
    <source>
        <dbReference type="Proteomes" id="UP000640335"/>
    </source>
</evidence>
<reference evidence="6 7" key="1">
    <citation type="submission" date="2020-08" db="EMBL/GenBank/DDBJ databases">
        <title>A Genomic Blueprint of the Chicken Gut Microbiome.</title>
        <authorList>
            <person name="Gilroy R."/>
            <person name="Ravi A."/>
            <person name="Getino M."/>
            <person name="Pursley I."/>
            <person name="Horton D.L."/>
            <person name="Alikhan N.-F."/>
            <person name="Baker D."/>
            <person name="Gharbi K."/>
            <person name="Hall N."/>
            <person name="Watson M."/>
            <person name="Adriaenssens E.M."/>
            <person name="Foster-Nyarko E."/>
            <person name="Jarju S."/>
            <person name="Secka A."/>
            <person name="Antonio M."/>
            <person name="Oren A."/>
            <person name="Chaudhuri R."/>
            <person name="La Ragione R.M."/>
            <person name="Hildebrand F."/>
            <person name="Pallen M.J."/>
        </authorList>
    </citation>
    <scope>NUCLEOTIDE SEQUENCE [LARGE SCALE GENOMIC DNA]</scope>
    <source>
        <strain evidence="6 7">Sa3CUN1</strain>
    </source>
</reference>
<dbReference type="Pfam" id="PF03816">
    <property type="entry name" value="LytR_cpsA_psr"/>
    <property type="match status" value="1"/>
</dbReference>
<protein>
    <submittedName>
        <fullName evidence="6">LCP family protein</fullName>
    </submittedName>
</protein>
<feature type="region of interest" description="Disordered" evidence="2">
    <location>
        <begin position="1"/>
        <end position="21"/>
    </location>
</feature>
<feature type="domain" description="LytR/CpsA/Psr regulator C-terminal" evidence="5">
    <location>
        <begin position="362"/>
        <end position="446"/>
    </location>
</feature>
<dbReference type="NCBIfam" id="TIGR00350">
    <property type="entry name" value="lytR_cpsA_psr"/>
    <property type="match status" value="1"/>
</dbReference>
<dbReference type="InterPro" id="IPR004474">
    <property type="entry name" value="LytR_CpsA_psr"/>
</dbReference>
<organism evidence="6 7">
    <name type="scientific">Clostridium gallinarum</name>
    <dbReference type="NCBI Taxonomy" id="2762246"/>
    <lineage>
        <taxon>Bacteria</taxon>
        <taxon>Bacillati</taxon>
        <taxon>Bacillota</taxon>
        <taxon>Clostridia</taxon>
        <taxon>Eubacteriales</taxon>
        <taxon>Clostridiaceae</taxon>
        <taxon>Clostridium</taxon>
    </lineage>
</organism>
<keyword evidence="3" id="KW-1133">Transmembrane helix</keyword>
<feature type="domain" description="Cell envelope-related transcriptional attenuator" evidence="4">
    <location>
        <begin position="107"/>
        <end position="267"/>
    </location>
</feature>
<evidence type="ECO:0000256" key="2">
    <source>
        <dbReference type="SAM" id="MobiDB-lite"/>
    </source>
</evidence>
<proteinExistence type="inferred from homology"/>
<evidence type="ECO:0000259" key="5">
    <source>
        <dbReference type="Pfam" id="PF13399"/>
    </source>
</evidence>
<evidence type="ECO:0000313" key="6">
    <source>
        <dbReference type="EMBL" id="MBD7914779.1"/>
    </source>
</evidence>
<dbReference type="PANTHER" id="PTHR33392:SF6">
    <property type="entry name" value="POLYISOPRENYL-TEICHOIC ACID--PEPTIDOGLYCAN TEICHOIC ACID TRANSFERASE TAGU"/>
    <property type="match status" value="1"/>
</dbReference>
<comment type="caution">
    <text evidence="6">The sequence shown here is derived from an EMBL/GenBank/DDBJ whole genome shotgun (WGS) entry which is preliminary data.</text>
</comment>